<dbReference type="Proteomes" id="UP000193925">
    <property type="component" value="Chromosome AFERRI"/>
</dbReference>
<dbReference type="RefSeq" id="WP_035193180.1">
    <property type="nucleotide sequence ID" value="NZ_CCCS020000035.1"/>
</dbReference>
<accession>A0A060UPT4</accession>
<proteinExistence type="predicted"/>
<evidence type="ECO:0000313" key="2">
    <source>
        <dbReference type="EMBL" id="SMH64652.1"/>
    </source>
</evidence>
<evidence type="ECO:0000313" key="1">
    <source>
        <dbReference type="EMBL" id="CDQ10622.1"/>
    </source>
</evidence>
<dbReference type="EMBL" id="LT841305">
    <property type="protein sequence ID" value="SMH64652.1"/>
    <property type="molecule type" value="Genomic_DNA"/>
</dbReference>
<keyword evidence="3" id="KW-1185">Reference proteome</keyword>
<evidence type="ECO:0000313" key="3">
    <source>
        <dbReference type="Proteomes" id="UP000193925"/>
    </source>
</evidence>
<name>A0A060UPT4_9PROT</name>
<protein>
    <submittedName>
        <fullName evidence="1">Uncharacterized protein</fullName>
    </submittedName>
</protein>
<organism evidence="1">
    <name type="scientific">Acidithiobacillus ferrivorans</name>
    <dbReference type="NCBI Taxonomy" id="160808"/>
    <lineage>
        <taxon>Bacteria</taxon>
        <taxon>Pseudomonadati</taxon>
        <taxon>Pseudomonadota</taxon>
        <taxon>Acidithiobacillia</taxon>
        <taxon>Acidithiobacillales</taxon>
        <taxon>Acidithiobacillaceae</taxon>
        <taxon>Acidithiobacillus</taxon>
    </lineage>
</organism>
<gene>
    <name evidence="2" type="ORF">AFERRI_10686</name>
    <name evidence="1" type="ORF">AFERRI_400403</name>
</gene>
<dbReference type="EMBL" id="CCCS020000035">
    <property type="protein sequence ID" value="CDQ10622.1"/>
    <property type="molecule type" value="Genomic_DNA"/>
</dbReference>
<sequence length="97" mass="10897">MTPIQEAAKRYLSDQKYRDEINRKARDGKAALAMISTARQIELGEARPDFFQQAGRDFNRSPSFRDVITERAEKGDKIAICNINSAIALSAKKSAQH</sequence>
<dbReference type="AlphaFoldDB" id="A0A060UPT4"/>
<reference evidence="1" key="2">
    <citation type="submission" date="2014-07" db="EMBL/GenBank/DDBJ databases">
        <title>Initial genome analysis of the psychrotolerant acidophile Acidithiobacillus ferrivorans CF27: insights into iron and sulfur oxidation pathways and into biofilm formation.</title>
        <authorList>
            <person name="Talla E."/>
            <person name="Hedrich S."/>
            <person name="Mangenot S."/>
            <person name="Ji B."/>
            <person name="Johnson D.B."/>
            <person name="Barbe V."/>
            <person name="Bonnefoy V."/>
        </authorList>
    </citation>
    <scope>NUCLEOTIDE SEQUENCE [LARGE SCALE GENOMIC DNA]</scope>
    <source>
        <strain evidence="1">CF27</strain>
    </source>
</reference>
<reference evidence="2 3" key="3">
    <citation type="submission" date="2017-03" db="EMBL/GenBank/DDBJ databases">
        <authorList>
            <person name="Regsiter A."/>
            <person name="William W."/>
        </authorList>
    </citation>
    <scope>NUCLEOTIDE SEQUENCE [LARGE SCALE GENOMIC DNA]</scope>
    <source>
        <strain evidence="2">PRJEB5721</strain>
    </source>
</reference>
<reference evidence="1" key="1">
    <citation type="submission" date="2014-03" db="EMBL/GenBank/DDBJ databases">
        <authorList>
            <person name="Genoscope - CEA"/>
        </authorList>
    </citation>
    <scope>NUCLEOTIDE SEQUENCE [LARGE SCALE GENOMIC DNA]</scope>
    <source>
        <strain evidence="1">CF27</strain>
    </source>
</reference>